<evidence type="ECO:0000256" key="3">
    <source>
        <dbReference type="ARBA" id="ARBA00023242"/>
    </source>
</evidence>
<feature type="coiled-coil region" evidence="5">
    <location>
        <begin position="36"/>
        <end position="63"/>
    </location>
</feature>
<evidence type="ECO:0000259" key="6">
    <source>
        <dbReference type="PROSITE" id="PS50960"/>
    </source>
</evidence>
<sequence length="774" mass="89565">MEKQAITEISKSSIFALGPAPPGFQAPNAVAFATTESSLRDVIRHLKDTNQRLENARVSLQSERNPVKRQAYKEKTMIFAKEQIRAKKLIVIYQRKLIDLQDAEISKVTRHLIQMEDLLRDVNNRLGNLRFKIKAETDPKKREMYVGSSFYMVREQHKTKGLCVRWRDRLEQLKKARIRKDPPAKDKPQLANPVEMTEIEEMKSLEKETASNANVSKPSIVPIIVAVKSEAEEENNVRNDDLVDPQVITSLQSTLKSIDCKNMALAHLKILQEYAMLNDNFRAIGLLTENDETHDNSSGSQRIRNVLTLEERVAVIRQYDIVPMYSKIARNFNCSWEQIKSIVSNREAILEFHEATNRMSQPANKDGELRRRKLNFLGHCLYEYIQRAQFYLHSDVNEEMIRNRAIEFRDLMRIEGFVPNKPWINHFKAAYNITLSNRQITITRRPPRSMDLRDIMSYCGRHTSMACSLVPRSPEPSAPTTSDQRAIDRPLYRTKTLVTTSCQNQATSDEVHLRRKRKITFLEKCLYEYIQRSQLHHKGRLDLDNLRTVAISLRDILKIESFFPDKVWFNHFKSRYNFTFSVGVPMTNRRVPLSLDLRDVVSYCGRNEHKITLAHKKTQDELGAGFVHLPPVEQKHEELEPEEDDDCVAIEVPQELIEIKDDEDDEPPERIAKRRLEEDDGDPVACGLKIQKIQSLSDMQIPPAHSPGHYSETSDEAHLPRCVESYRDALRLLKPLEEFALMEENYRAIGLLTQLEKIFESGAKKHAEKDTSVE</sequence>
<keyword evidence="5" id="KW-0175">Coiled coil</keyword>
<protein>
    <recommendedName>
        <fullName evidence="10">HTH CENPB-type domain-containing protein</fullName>
    </recommendedName>
</protein>
<evidence type="ECO:0000256" key="5">
    <source>
        <dbReference type="SAM" id="Coils"/>
    </source>
</evidence>
<accession>A0A9P9YLP5</accession>
<dbReference type="GO" id="GO:0005634">
    <property type="term" value="C:nucleus"/>
    <property type="evidence" value="ECO:0007669"/>
    <property type="project" value="UniProtKB-SubCell"/>
</dbReference>
<dbReference type="InterPro" id="IPR009057">
    <property type="entry name" value="Homeodomain-like_sf"/>
</dbReference>
<dbReference type="SUPFAM" id="SSF46689">
    <property type="entry name" value="Homeodomain-like"/>
    <property type="match status" value="2"/>
</dbReference>
<feature type="domain" description="HTH CENPB-type" evidence="7">
    <location>
        <begin position="510"/>
        <end position="582"/>
    </location>
</feature>
<evidence type="ECO:0000313" key="8">
    <source>
        <dbReference type="EMBL" id="KAI8039312.1"/>
    </source>
</evidence>
<gene>
    <name evidence="8" type="ORF">M5D96_008035</name>
</gene>
<feature type="DNA-binding region" description="H-T-H motif" evidence="4">
    <location>
        <begin position="325"/>
        <end position="345"/>
    </location>
</feature>
<reference evidence="8" key="1">
    <citation type="journal article" date="2023" name="Genome Biol. Evol.">
        <title>Long-read-based Genome Assembly of Drosophila gunungcola Reveals Fewer Chemosensory Genes in Flower-breeding Species.</title>
        <authorList>
            <person name="Negi A."/>
            <person name="Liao B.Y."/>
            <person name="Yeh S.D."/>
        </authorList>
    </citation>
    <scope>NUCLEOTIDE SEQUENCE</scope>
    <source>
        <strain evidence="8">Sukarami</strain>
    </source>
</reference>
<dbReference type="PROSITE" id="PS50960">
    <property type="entry name" value="HTH_PSQ"/>
    <property type="match status" value="1"/>
</dbReference>
<keyword evidence="9" id="KW-1185">Reference proteome</keyword>
<evidence type="ECO:0000259" key="7">
    <source>
        <dbReference type="PROSITE" id="PS51253"/>
    </source>
</evidence>
<dbReference type="InterPro" id="IPR007889">
    <property type="entry name" value="HTH_Psq"/>
</dbReference>
<evidence type="ECO:0000313" key="9">
    <source>
        <dbReference type="Proteomes" id="UP001059596"/>
    </source>
</evidence>
<dbReference type="AlphaFoldDB" id="A0A9P9YLP5"/>
<comment type="subcellular location">
    <subcellularLocation>
        <location evidence="1 4">Nucleus</location>
    </subcellularLocation>
</comment>
<keyword evidence="3 4" id="KW-0539">Nucleus</keyword>
<evidence type="ECO:0000256" key="1">
    <source>
        <dbReference type="ARBA" id="ARBA00004123"/>
    </source>
</evidence>
<dbReference type="Pfam" id="PF04218">
    <property type="entry name" value="CENP-B_N"/>
    <property type="match status" value="1"/>
</dbReference>
<evidence type="ECO:0008006" key="10">
    <source>
        <dbReference type="Google" id="ProtNLM"/>
    </source>
</evidence>
<proteinExistence type="predicted"/>
<dbReference type="PROSITE" id="PS51253">
    <property type="entry name" value="HTH_CENPB"/>
    <property type="match status" value="1"/>
</dbReference>
<comment type="caution">
    <text evidence="8">The sequence shown here is derived from an EMBL/GenBank/DDBJ whole genome shotgun (WGS) entry which is preliminary data.</text>
</comment>
<dbReference type="Proteomes" id="UP001059596">
    <property type="component" value="Unassembled WGS sequence"/>
</dbReference>
<name>A0A9P9YLP5_9MUSC</name>
<dbReference type="GO" id="GO:0003677">
    <property type="term" value="F:DNA binding"/>
    <property type="evidence" value="ECO:0007669"/>
    <property type="project" value="UniProtKB-UniRule"/>
</dbReference>
<dbReference type="InterPro" id="IPR006600">
    <property type="entry name" value="HTH_CenpB_DNA-bd_dom"/>
</dbReference>
<dbReference type="Pfam" id="PF03221">
    <property type="entry name" value="HTH_Tnp_Tc5"/>
    <property type="match status" value="1"/>
</dbReference>
<dbReference type="SMART" id="SM00674">
    <property type="entry name" value="CENPB"/>
    <property type="match status" value="2"/>
</dbReference>
<keyword evidence="2 4" id="KW-0238">DNA-binding</keyword>
<evidence type="ECO:0000256" key="4">
    <source>
        <dbReference type="PROSITE-ProRule" id="PRU00320"/>
    </source>
</evidence>
<organism evidence="8 9">
    <name type="scientific">Drosophila gunungcola</name>
    <name type="common">fruit fly</name>
    <dbReference type="NCBI Taxonomy" id="103775"/>
    <lineage>
        <taxon>Eukaryota</taxon>
        <taxon>Metazoa</taxon>
        <taxon>Ecdysozoa</taxon>
        <taxon>Arthropoda</taxon>
        <taxon>Hexapoda</taxon>
        <taxon>Insecta</taxon>
        <taxon>Pterygota</taxon>
        <taxon>Neoptera</taxon>
        <taxon>Endopterygota</taxon>
        <taxon>Diptera</taxon>
        <taxon>Brachycera</taxon>
        <taxon>Muscomorpha</taxon>
        <taxon>Ephydroidea</taxon>
        <taxon>Drosophilidae</taxon>
        <taxon>Drosophila</taxon>
        <taxon>Sophophora</taxon>
    </lineage>
</organism>
<evidence type="ECO:0000256" key="2">
    <source>
        <dbReference type="ARBA" id="ARBA00023125"/>
    </source>
</evidence>
<feature type="domain" description="HTH psq-type" evidence="6">
    <location>
        <begin position="298"/>
        <end position="349"/>
    </location>
</feature>
<dbReference type="EMBL" id="JAMKOV010000006">
    <property type="protein sequence ID" value="KAI8039312.1"/>
    <property type="molecule type" value="Genomic_DNA"/>
</dbReference>